<sequence>MESTKKRNWIDIVVSLAVYAVTIFVFVYSASFKATADNSLNPDVWPRIICVLMSVAATVQLANALRGKLTTSVTVANKKEVIIAIGLIILYAVLLKPVGYILCSLILMVCLLKLFRVKKVWVYLVLPLATTLASYYLFHMLLLVPLPKGLLAFLG</sequence>
<evidence type="ECO:0000313" key="3">
    <source>
        <dbReference type="EMBL" id="QNL44034.1"/>
    </source>
</evidence>
<organism evidence="3 4">
    <name type="scientific">Oscillibacter hominis</name>
    <dbReference type="NCBI Taxonomy" id="2763056"/>
    <lineage>
        <taxon>Bacteria</taxon>
        <taxon>Bacillati</taxon>
        <taxon>Bacillota</taxon>
        <taxon>Clostridia</taxon>
        <taxon>Eubacteriales</taxon>
        <taxon>Oscillospiraceae</taxon>
        <taxon>Oscillibacter</taxon>
    </lineage>
</organism>
<feature type="domain" description="DUF1468" evidence="2">
    <location>
        <begin position="13"/>
        <end position="147"/>
    </location>
</feature>
<reference evidence="3 4" key="1">
    <citation type="submission" date="2020-08" db="EMBL/GenBank/DDBJ databases">
        <authorList>
            <person name="Liu C."/>
            <person name="Sun Q."/>
        </authorList>
    </citation>
    <scope>NUCLEOTIDE SEQUENCE [LARGE SCALE GENOMIC DNA]</scope>
    <source>
        <strain evidence="3 4">NSJ-62</strain>
    </source>
</reference>
<proteinExistence type="predicted"/>
<keyword evidence="4" id="KW-1185">Reference proteome</keyword>
<evidence type="ECO:0000259" key="2">
    <source>
        <dbReference type="Pfam" id="PF07331"/>
    </source>
</evidence>
<dbReference type="EMBL" id="CP060490">
    <property type="protein sequence ID" value="QNL44034.1"/>
    <property type="molecule type" value="Genomic_DNA"/>
</dbReference>
<feature type="transmembrane region" description="Helical" evidence="1">
    <location>
        <begin position="82"/>
        <end position="115"/>
    </location>
</feature>
<dbReference type="Pfam" id="PF07331">
    <property type="entry name" value="TctB"/>
    <property type="match status" value="1"/>
</dbReference>
<feature type="transmembrane region" description="Helical" evidence="1">
    <location>
        <begin position="12"/>
        <end position="32"/>
    </location>
</feature>
<dbReference type="Proteomes" id="UP000515960">
    <property type="component" value="Chromosome"/>
</dbReference>
<keyword evidence="1" id="KW-1133">Transmembrane helix</keyword>
<keyword evidence="1" id="KW-0472">Membrane</keyword>
<keyword evidence="1" id="KW-0812">Transmembrane</keyword>
<evidence type="ECO:0000313" key="4">
    <source>
        <dbReference type="Proteomes" id="UP000515960"/>
    </source>
</evidence>
<dbReference type="KEGG" id="ohi:H8790_11370"/>
<feature type="transmembrane region" description="Helical" evidence="1">
    <location>
        <begin position="44"/>
        <end position="62"/>
    </location>
</feature>
<dbReference type="InterPro" id="IPR009936">
    <property type="entry name" value="DUF1468"/>
</dbReference>
<dbReference type="RefSeq" id="WP_187332613.1">
    <property type="nucleotide sequence ID" value="NZ_CP060490.1"/>
</dbReference>
<evidence type="ECO:0000256" key="1">
    <source>
        <dbReference type="SAM" id="Phobius"/>
    </source>
</evidence>
<name>A0A7G9B3A3_9FIRM</name>
<gene>
    <name evidence="3" type="ORF">H8790_11370</name>
</gene>
<accession>A0A7G9B3A3</accession>
<feature type="transmembrane region" description="Helical" evidence="1">
    <location>
        <begin position="121"/>
        <end position="144"/>
    </location>
</feature>
<dbReference type="AlphaFoldDB" id="A0A7G9B3A3"/>
<protein>
    <submittedName>
        <fullName evidence="3">Tripartite tricarboxylate transporter TctB family protein</fullName>
    </submittedName>
</protein>